<keyword evidence="7" id="KW-1185">Reference proteome</keyword>
<dbReference type="CDD" id="cd05466">
    <property type="entry name" value="PBP2_LTTR_substrate"/>
    <property type="match status" value="1"/>
</dbReference>
<accession>A0ABT0PBB7</accession>
<evidence type="ECO:0000256" key="2">
    <source>
        <dbReference type="ARBA" id="ARBA00023015"/>
    </source>
</evidence>
<dbReference type="Gene3D" id="1.10.10.10">
    <property type="entry name" value="Winged helix-like DNA-binding domain superfamily/Winged helix DNA-binding domain"/>
    <property type="match status" value="1"/>
</dbReference>
<dbReference type="InterPro" id="IPR005119">
    <property type="entry name" value="LysR_subst-bd"/>
</dbReference>
<dbReference type="PROSITE" id="PS50931">
    <property type="entry name" value="HTH_LYSR"/>
    <property type="match status" value="1"/>
</dbReference>
<keyword evidence="3" id="KW-0238">DNA-binding</keyword>
<comment type="similarity">
    <text evidence="1">Belongs to the LysR transcriptional regulatory family.</text>
</comment>
<dbReference type="EMBL" id="JAMFLX010000002">
    <property type="protein sequence ID" value="MCL6268680.1"/>
    <property type="molecule type" value="Genomic_DNA"/>
</dbReference>
<dbReference type="SUPFAM" id="SSF46785">
    <property type="entry name" value="Winged helix' DNA-binding domain"/>
    <property type="match status" value="1"/>
</dbReference>
<dbReference type="InterPro" id="IPR000847">
    <property type="entry name" value="LysR_HTH_N"/>
</dbReference>
<dbReference type="Gene3D" id="3.40.190.290">
    <property type="match status" value="1"/>
</dbReference>
<protein>
    <submittedName>
        <fullName evidence="6">LysR family transcriptional regulator</fullName>
    </submittedName>
</protein>
<dbReference type="RefSeq" id="WP_249697517.1">
    <property type="nucleotide sequence ID" value="NZ_JAMFLX010000002.1"/>
</dbReference>
<feature type="domain" description="HTH lysR-type" evidence="5">
    <location>
        <begin position="1"/>
        <end position="58"/>
    </location>
</feature>
<evidence type="ECO:0000256" key="1">
    <source>
        <dbReference type="ARBA" id="ARBA00009437"/>
    </source>
</evidence>
<organism evidence="6 7">
    <name type="scientific">Parendozoicomonas callyspongiae</name>
    <dbReference type="NCBI Taxonomy" id="2942213"/>
    <lineage>
        <taxon>Bacteria</taxon>
        <taxon>Pseudomonadati</taxon>
        <taxon>Pseudomonadota</taxon>
        <taxon>Gammaproteobacteria</taxon>
        <taxon>Oceanospirillales</taxon>
        <taxon>Endozoicomonadaceae</taxon>
        <taxon>Parendozoicomonas</taxon>
    </lineage>
</organism>
<evidence type="ECO:0000256" key="4">
    <source>
        <dbReference type="ARBA" id="ARBA00023163"/>
    </source>
</evidence>
<evidence type="ECO:0000313" key="6">
    <source>
        <dbReference type="EMBL" id="MCL6268680.1"/>
    </source>
</evidence>
<evidence type="ECO:0000256" key="3">
    <source>
        <dbReference type="ARBA" id="ARBA00023125"/>
    </source>
</evidence>
<comment type="caution">
    <text evidence="6">The sequence shown here is derived from an EMBL/GenBank/DDBJ whole genome shotgun (WGS) entry which is preliminary data.</text>
</comment>
<evidence type="ECO:0000259" key="5">
    <source>
        <dbReference type="PROSITE" id="PS50931"/>
    </source>
</evidence>
<dbReference type="InterPro" id="IPR036390">
    <property type="entry name" value="WH_DNA-bd_sf"/>
</dbReference>
<keyword evidence="4" id="KW-0804">Transcription</keyword>
<dbReference type="InterPro" id="IPR036388">
    <property type="entry name" value="WH-like_DNA-bd_sf"/>
</dbReference>
<sequence>MDSQNLTAFLAVAETGSFSLAGEKLHLTQPAISKRIALLESQLEIKLFDRVGRSVVPTEAGVLLIERARHILKDIDDTRLALTNLSGNVAGKLSIATSHHIGLHRLPPVLKTFKQHYPDVSLDIRFVDSEWAYGAVQRSEIELGIITLSPNQNKSKFVSRPVWHDPLVFAVSKDHPLASEKNLSLKDISQHPAVFPGDNTFTKRIVMDYFNAQHLEIDIAMESNYLETLKMMVSIGLAWSVLPKTMLDDSLRDITPEGISVHRTLGYLHHQSRTLSNAGIALITLLKNQCL</sequence>
<dbReference type="PANTHER" id="PTHR30126">
    <property type="entry name" value="HTH-TYPE TRANSCRIPTIONAL REGULATOR"/>
    <property type="match status" value="1"/>
</dbReference>
<dbReference type="Pfam" id="PF03466">
    <property type="entry name" value="LysR_substrate"/>
    <property type="match status" value="1"/>
</dbReference>
<dbReference type="PRINTS" id="PR00039">
    <property type="entry name" value="HTHLYSR"/>
</dbReference>
<dbReference type="Pfam" id="PF00126">
    <property type="entry name" value="HTH_1"/>
    <property type="match status" value="1"/>
</dbReference>
<reference evidence="6 7" key="1">
    <citation type="submission" date="2022-05" db="EMBL/GenBank/DDBJ databases">
        <authorList>
            <person name="Park J.-S."/>
        </authorList>
    </citation>
    <scope>NUCLEOTIDE SEQUENCE [LARGE SCALE GENOMIC DNA]</scope>
    <source>
        <strain evidence="6 7">2012CJ34-2</strain>
    </source>
</reference>
<dbReference type="SUPFAM" id="SSF53850">
    <property type="entry name" value="Periplasmic binding protein-like II"/>
    <property type="match status" value="1"/>
</dbReference>
<gene>
    <name evidence="6" type="ORF">M3P05_01765</name>
</gene>
<name>A0ABT0PBB7_9GAMM</name>
<dbReference type="Proteomes" id="UP001203338">
    <property type="component" value="Unassembled WGS sequence"/>
</dbReference>
<dbReference type="PANTHER" id="PTHR30126:SF81">
    <property type="entry name" value="HTH-TYPE TRANSCRIPTIONAL REGULATOR ILVY"/>
    <property type="match status" value="1"/>
</dbReference>
<evidence type="ECO:0000313" key="7">
    <source>
        <dbReference type="Proteomes" id="UP001203338"/>
    </source>
</evidence>
<proteinExistence type="inferred from homology"/>
<keyword evidence="2" id="KW-0805">Transcription regulation</keyword>